<evidence type="ECO:0000313" key="4">
    <source>
        <dbReference type="Proteomes" id="UP000051749"/>
    </source>
</evidence>
<evidence type="ECO:0000313" key="5">
    <source>
        <dbReference type="Proteomes" id="UP000182818"/>
    </source>
</evidence>
<comment type="caution">
    <text evidence="2">The sequence shown here is derived from an EMBL/GenBank/DDBJ whole genome shotgun (WGS) entry which is preliminary data.</text>
</comment>
<sequence length="89" mass="10560">MQQEMNHKITVKVTSRGRITIPKNIRKKLKLTTNSKIDFLQRDQTSYILQTQDKDVFWNQIDQHIAKYGRFNERKLDWGPDVGAEIIDD</sequence>
<dbReference type="EMBL" id="FOGK01000001">
    <property type="protein sequence ID" value="SER01043.1"/>
    <property type="molecule type" value="Genomic_DNA"/>
</dbReference>
<dbReference type="Proteomes" id="UP000182818">
    <property type="component" value="Unassembled WGS sequence"/>
</dbReference>
<keyword evidence="5" id="KW-1185">Reference proteome</keyword>
<gene>
    <name evidence="2" type="ORF">IV87_GL000121</name>
    <name evidence="3" type="ORF">SAMN04487973_10146</name>
</gene>
<organism evidence="2 4">
    <name type="scientific">Pediococcus ethanolidurans</name>
    <dbReference type="NCBI Taxonomy" id="319653"/>
    <lineage>
        <taxon>Bacteria</taxon>
        <taxon>Bacillati</taxon>
        <taxon>Bacillota</taxon>
        <taxon>Bacilli</taxon>
        <taxon>Lactobacillales</taxon>
        <taxon>Lactobacillaceae</taxon>
        <taxon>Pediococcus</taxon>
    </lineage>
</organism>
<protein>
    <submittedName>
        <fullName evidence="3">Looped-hinge helix DNA binding domain-containing protein, AbrB family</fullName>
    </submittedName>
</protein>
<evidence type="ECO:0000313" key="2">
    <source>
        <dbReference type="EMBL" id="KRN83652.1"/>
    </source>
</evidence>
<feature type="domain" description="SpoVT-AbrB" evidence="1">
    <location>
        <begin position="11"/>
        <end position="57"/>
    </location>
</feature>
<dbReference type="InterPro" id="IPR007159">
    <property type="entry name" value="SpoVT-AbrB_dom"/>
</dbReference>
<dbReference type="GO" id="GO:0003677">
    <property type="term" value="F:DNA binding"/>
    <property type="evidence" value="ECO:0007669"/>
    <property type="project" value="InterPro"/>
</dbReference>
<evidence type="ECO:0000313" key="3">
    <source>
        <dbReference type="EMBL" id="SER01043.1"/>
    </source>
</evidence>
<dbReference type="NCBIfam" id="TIGR01439">
    <property type="entry name" value="lp_hng_hel_AbrB"/>
    <property type="match status" value="1"/>
</dbReference>
<dbReference type="Gene3D" id="2.10.260.10">
    <property type="match status" value="1"/>
</dbReference>
<dbReference type="EMBL" id="JQBY01000001">
    <property type="protein sequence ID" value="KRN83652.1"/>
    <property type="molecule type" value="Genomic_DNA"/>
</dbReference>
<dbReference type="SUPFAM" id="SSF89447">
    <property type="entry name" value="AbrB/MazE/MraZ-like"/>
    <property type="match status" value="1"/>
</dbReference>
<reference evidence="3 5" key="2">
    <citation type="submission" date="2016-10" db="EMBL/GenBank/DDBJ databases">
        <authorList>
            <person name="Varghese N."/>
            <person name="Submissions S."/>
        </authorList>
    </citation>
    <scope>NUCLEOTIDE SEQUENCE [LARGE SCALE GENOMIC DNA]</scope>
    <source>
        <strain evidence="3 5">CGMCC 1.3889</strain>
    </source>
</reference>
<dbReference type="InterPro" id="IPR037914">
    <property type="entry name" value="SpoVT-AbrB_sf"/>
</dbReference>
<dbReference type="GeneID" id="76042604"/>
<dbReference type="PATRIC" id="fig|319653.3.peg.123"/>
<evidence type="ECO:0000259" key="1">
    <source>
        <dbReference type="SMART" id="SM00966"/>
    </source>
</evidence>
<dbReference type="Proteomes" id="UP000051749">
    <property type="component" value="Unassembled WGS sequence"/>
</dbReference>
<name>A0A0R2KBF4_9LACO</name>
<dbReference type="SMART" id="SM00966">
    <property type="entry name" value="SpoVT_AbrB"/>
    <property type="match status" value="1"/>
</dbReference>
<reference evidence="2 4" key="1">
    <citation type="journal article" date="2015" name="Genome Announc.">
        <title>Expanding the biotechnology potential of lactobacilli through comparative genomics of 213 strains and associated genera.</title>
        <authorList>
            <person name="Sun Z."/>
            <person name="Harris H.M."/>
            <person name="McCann A."/>
            <person name="Guo C."/>
            <person name="Argimon S."/>
            <person name="Zhang W."/>
            <person name="Yang X."/>
            <person name="Jeffery I.B."/>
            <person name="Cooney J.C."/>
            <person name="Kagawa T.F."/>
            <person name="Liu W."/>
            <person name="Song Y."/>
            <person name="Salvetti E."/>
            <person name="Wrobel A."/>
            <person name="Rasinkangas P."/>
            <person name="Parkhill J."/>
            <person name="Rea M.C."/>
            <person name="O'Sullivan O."/>
            <person name="Ritari J."/>
            <person name="Douillard F.P."/>
            <person name="Paul Ross R."/>
            <person name="Yang R."/>
            <person name="Briner A.E."/>
            <person name="Felis G.E."/>
            <person name="de Vos W.M."/>
            <person name="Barrangou R."/>
            <person name="Klaenhammer T.R."/>
            <person name="Caufield P.W."/>
            <person name="Cui Y."/>
            <person name="Zhang H."/>
            <person name="O'Toole P.W."/>
        </authorList>
    </citation>
    <scope>NUCLEOTIDE SEQUENCE [LARGE SCALE GENOMIC DNA]</scope>
    <source>
        <strain evidence="2 4">DSM 22301</strain>
    </source>
</reference>
<dbReference type="RefSeq" id="WP_057804963.1">
    <property type="nucleotide sequence ID" value="NZ_BJYP01000001.1"/>
</dbReference>
<accession>A0A0R2KBF4</accession>
<dbReference type="Pfam" id="PF04014">
    <property type="entry name" value="MazE_antitoxin"/>
    <property type="match status" value="1"/>
</dbReference>
<dbReference type="AlphaFoldDB" id="A0A0R2KBF4"/>
<dbReference type="STRING" id="319653.SAMN04487973_10146"/>
<dbReference type="OrthoDB" id="9811597at2"/>
<proteinExistence type="predicted"/>